<comment type="caution">
    <text evidence="1">The sequence shown here is derived from an EMBL/GenBank/DDBJ whole genome shotgun (WGS) entry which is preliminary data.</text>
</comment>
<dbReference type="GeneID" id="63770743"/>
<dbReference type="InParanoid" id="A0A1Y2DPU0"/>
<sequence length="74" mass="7835">MGLLITDRQLKATELLHFCAVAAKGVESSGSRPGWVGYLVALSQLDASTDAGQSTATTRVQTAVSWDVKLSQQL</sequence>
<gene>
    <name evidence="1" type="ORF">BCR38DRAFT_29912</name>
</gene>
<accession>A0A1Y2DPU0</accession>
<dbReference type="EMBL" id="MCFJ01000010">
    <property type="protein sequence ID" value="ORY61227.1"/>
    <property type="molecule type" value="Genomic_DNA"/>
</dbReference>
<evidence type="ECO:0000313" key="2">
    <source>
        <dbReference type="Proteomes" id="UP000193689"/>
    </source>
</evidence>
<proteinExistence type="predicted"/>
<dbReference type="AlphaFoldDB" id="A0A1Y2DPU0"/>
<dbReference type="Proteomes" id="UP000193689">
    <property type="component" value="Unassembled WGS sequence"/>
</dbReference>
<name>A0A1Y2DPU0_9PEZI</name>
<organism evidence="1 2">
    <name type="scientific">Pseudomassariella vexata</name>
    <dbReference type="NCBI Taxonomy" id="1141098"/>
    <lineage>
        <taxon>Eukaryota</taxon>
        <taxon>Fungi</taxon>
        <taxon>Dikarya</taxon>
        <taxon>Ascomycota</taxon>
        <taxon>Pezizomycotina</taxon>
        <taxon>Sordariomycetes</taxon>
        <taxon>Xylariomycetidae</taxon>
        <taxon>Amphisphaeriales</taxon>
        <taxon>Pseudomassariaceae</taxon>
        <taxon>Pseudomassariella</taxon>
    </lineage>
</organism>
<evidence type="ECO:0000313" key="1">
    <source>
        <dbReference type="EMBL" id="ORY61227.1"/>
    </source>
</evidence>
<keyword evidence="2" id="KW-1185">Reference proteome</keyword>
<reference evidence="1 2" key="1">
    <citation type="submission" date="2016-07" db="EMBL/GenBank/DDBJ databases">
        <title>Pervasive Adenine N6-methylation of Active Genes in Fungi.</title>
        <authorList>
            <consortium name="DOE Joint Genome Institute"/>
            <person name="Mondo S.J."/>
            <person name="Dannebaum R.O."/>
            <person name="Kuo R.C."/>
            <person name="Labutti K."/>
            <person name="Haridas S."/>
            <person name="Kuo A."/>
            <person name="Salamov A."/>
            <person name="Ahrendt S.R."/>
            <person name="Lipzen A."/>
            <person name="Sullivan W."/>
            <person name="Andreopoulos W.B."/>
            <person name="Clum A."/>
            <person name="Lindquist E."/>
            <person name="Daum C."/>
            <person name="Ramamoorthy G.K."/>
            <person name="Gryganskyi A."/>
            <person name="Culley D."/>
            <person name="Magnuson J.K."/>
            <person name="James T.Y."/>
            <person name="O'Malley M.A."/>
            <person name="Stajich J.E."/>
            <person name="Spatafora J.W."/>
            <person name="Visel A."/>
            <person name="Grigoriev I.V."/>
        </authorList>
    </citation>
    <scope>NUCLEOTIDE SEQUENCE [LARGE SCALE GENOMIC DNA]</scope>
    <source>
        <strain evidence="1 2">CBS 129021</strain>
    </source>
</reference>
<protein>
    <submittedName>
        <fullName evidence="1">Uncharacterized protein</fullName>
    </submittedName>
</protein>
<dbReference type="RefSeq" id="XP_040713304.1">
    <property type="nucleotide sequence ID" value="XM_040854531.1"/>
</dbReference>